<dbReference type="OMA" id="CRINVMD"/>
<sequence>MSDPLLECALYSYTKEIAMLHDKLMDLKFKRKELHIYRQFYRKGGHTIVHDVKHKKLINKSEPDHNRNRSVTACRINVMDIIECYDVNTFMQEMDYTRGDELTLDGYKYHRGDLNIDLLKVEEKVGYIVHAYLWTSDLQEGEFILTNLSREVDDVIQLTKI</sequence>
<dbReference type="InParanoid" id="L2GWE3"/>
<evidence type="ECO:0000313" key="2">
    <source>
        <dbReference type="Proteomes" id="UP000011081"/>
    </source>
</evidence>
<accession>L2GWE3</accession>
<dbReference type="VEuPathDB" id="MicrosporidiaDB:VCUG_01051"/>
<dbReference type="OrthoDB" id="10338093at2759"/>
<name>L2GWE3_VAVCU</name>
<dbReference type="GeneID" id="19878933"/>
<reference evidence="2" key="1">
    <citation type="submission" date="2011-03" db="EMBL/GenBank/DDBJ databases">
        <title>The genome sequence of Vavraia culicis strain floridensis.</title>
        <authorList>
            <consortium name="The Broad Institute Genome Sequencing Platform"/>
            <person name="Cuomo C."/>
            <person name="Becnel J."/>
            <person name="Sanscrainte N."/>
            <person name="Young S.K."/>
            <person name="Zeng Q."/>
            <person name="Gargeya S."/>
            <person name="Fitzgerald M."/>
            <person name="Haas B."/>
            <person name="Abouelleil A."/>
            <person name="Alvarado L."/>
            <person name="Arachchi H.M."/>
            <person name="Berlin A."/>
            <person name="Chapman S.B."/>
            <person name="Gearin G."/>
            <person name="Goldberg J."/>
            <person name="Griggs A."/>
            <person name="Gujja S."/>
            <person name="Hansen M."/>
            <person name="Heiman D."/>
            <person name="Howarth C."/>
            <person name="Larimer J."/>
            <person name="Lui A."/>
            <person name="MacDonald P.J.P."/>
            <person name="McCowen C."/>
            <person name="Montmayeur A."/>
            <person name="Murphy C."/>
            <person name="Neiman D."/>
            <person name="Pearson M."/>
            <person name="Priest M."/>
            <person name="Roberts A."/>
            <person name="Saif S."/>
            <person name="Shea T."/>
            <person name="Sisk P."/>
            <person name="Stolte C."/>
            <person name="Sykes S."/>
            <person name="Wortman J."/>
            <person name="Nusbaum C."/>
            <person name="Birren B."/>
        </authorList>
    </citation>
    <scope>NUCLEOTIDE SEQUENCE [LARGE SCALE GENOMIC DNA]</scope>
    <source>
        <strain evidence="2">floridensis</strain>
    </source>
</reference>
<dbReference type="RefSeq" id="XP_008074071.1">
    <property type="nucleotide sequence ID" value="XM_008075880.1"/>
</dbReference>
<evidence type="ECO:0000313" key="1">
    <source>
        <dbReference type="EMBL" id="ELA47400.1"/>
    </source>
</evidence>
<protein>
    <submittedName>
        <fullName evidence="1">Uncharacterized protein</fullName>
    </submittedName>
</protein>
<dbReference type="EMBL" id="GL877418">
    <property type="protein sequence ID" value="ELA47400.1"/>
    <property type="molecule type" value="Genomic_DNA"/>
</dbReference>
<dbReference type="Proteomes" id="UP000011081">
    <property type="component" value="Unassembled WGS sequence"/>
</dbReference>
<proteinExistence type="predicted"/>
<gene>
    <name evidence="1" type="ORF">VCUG_01051</name>
</gene>
<organism evidence="1 2">
    <name type="scientific">Vavraia culicis (isolate floridensis)</name>
    <name type="common">Microsporidian parasite</name>
    <dbReference type="NCBI Taxonomy" id="948595"/>
    <lineage>
        <taxon>Eukaryota</taxon>
        <taxon>Fungi</taxon>
        <taxon>Fungi incertae sedis</taxon>
        <taxon>Microsporidia</taxon>
        <taxon>Pleistophoridae</taxon>
        <taxon>Vavraia</taxon>
    </lineage>
</organism>
<keyword evidence="2" id="KW-1185">Reference proteome</keyword>
<dbReference type="HOGENOM" id="CLU_1645002_0_0_1"/>
<dbReference type="AlphaFoldDB" id="L2GWE3"/>